<keyword evidence="1" id="KW-0472">Membrane</keyword>
<dbReference type="InterPro" id="IPR036645">
    <property type="entry name" value="Elafin-like_sf"/>
</dbReference>
<keyword evidence="1" id="KW-1133">Transmembrane helix</keyword>
<feature type="transmembrane region" description="Helical" evidence="1">
    <location>
        <begin position="30"/>
        <end position="51"/>
    </location>
</feature>
<name>W6MEN8_PAGBR</name>
<reference evidence="3" key="2">
    <citation type="submission" date="2014-02" db="EMBL/GenBank/DDBJ databases">
        <title>The hermit crab's nose antennal transcriptomics.</title>
        <authorList>
            <person name="Groh K.C."/>
            <person name="Vogel H."/>
            <person name="Stensmyr M.C."/>
            <person name="Grosse-Wilde E."/>
            <person name="Hansson B.S."/>
        </authorList>
    </citation>
    <scope>NUCLEOTIDE SEQUENCE</scope>
    <source>
        <tissue evidence="3">Antennules</tissue>
    </source>
</reference>
<dbReference type="GO" id="GO:0030414">
    <property type="term" value="F:peptidase inhibitor activity"/>
    <property type="evidence" value="ECO:0007669"/>
    <property type="project" value="InterPro"/>
</dbReference>
<keyword evidence="1" id="KW-0812">Transmembrane</keyword>
<sequence length="131" mass="14132">VWSQHQKREVYCVTCILSPTYLTCMMARSVLALAGVAVLVATCLMVTMTTASPSFPTPPTPSCNKHCDDPNGPFGTYVCCDDKPGSCPELRVTCPPTRLADPQSCLFDPDCPGAQKCCENACLFYKVCKPA</sequence>
<accession>W6MEN8</accession>
<dbReference type="AlphaFoldDB" id="W6MEN8"/>
<dbReference type="PROSITE" id="PS51390">
    <property type="entry name" value="WAP"/>
    <property type="match status" value="1"/>
</dbReference>
<evidence type="ECO:0000256" key="1">
    <source>
        <dbReference type="SAM" id="Phobius"/>
    </source>
</evidence>
<feature type="non-terminal residue" evidence="3">
    <location>
        <position position="1"/>
    </location>
</feature>
<reference evidence="3" key="1">
    <citation type="submission" date="2013-06" db="EMBL/GenBank/DDBJ databases">
        <authorList>
            <person name="Groh K."/>
        </authorList>
    </citation>
    <scope>NUCLEOTIDE SEQUENCE</scope>
    <source>
        <tissue evidence="3">Antennules</tissue>
    </source>
</reference>
<dbReference type="GO" id="GO:0005576">
    <property type="term" value="C:extracellular region"/>
    <property type="evidence" value="ECO:0007669"/>
    <property type="project" value="InterPro"/>
</dbReference>
<evidence type="ECO:0000259" key="2">
    <source>
        <dbReference type="PROSITE" id="PS51390"/>
    </source>
</evidence>
<feature type="non-terminal residue" evidence="3">
    <location>
        <position position="131"/>
    </location>
</feature>
<protein>
    <submittedName>
        <fullName evidence="3">Crustin-like-7 protein</fullName>
    </submittedName>
</protein>
<feature type="domain" description="WAP" evidence="2">
    <location>
        <begin position="80"/>
        <end position="131"/>
    </location>
</feature>
<gene>
    <name evidence="3" type="primary">crustin-like-7</name>
</gene>
<dbReference type="Pfam" id="PF00095">
    <property type="entry name" value="WAP"/>
    <property type="match status" value="1"/>
</dbReference>
<dbReference type="SMART" id="SM00217">
    <property type="entry name" value="WAP"/>
    <property type="match status" value="1"/>
</dbReference>
<dbReference type="SUPFAM" id="SSF57256">
    <property type="entry name" value="Elafin-like"/>
    <property type="match status" value="1"/>
</dbReference>
<evidence type="ECO:0000313" key="3">
    <source>
        <dbReference type="EMBL" id="CDK12460.1"/>
    </source>
</evidence>
<dbReference type="InterPro" id="IPR008197">
    <property type="entry name" value="WAP_dom"/>
</dbReference>
<organism evidence="3">
    <name type="scientific">Pagurus bernhardus</name>
    <name type="common">Common hermit crab</name>
    <name type="synonym">Eupagurus bernhardus</name>
    <dbReference type="NCBI Taxonomy" id="174397"/>
    <lineage>
        <taxon>Eukaryota</taxon>
        <taxon>Metazoa</taxon>
        <taxon>Ecdysozoa</taxon>
        <taxon>Arthropoda</taxon>
        <taxon>Crustacea</taxon>
        <taxon>Multicrustacea</taxon>
        <taxon>Malacostraca</taxon>
        <taxon>Eumalacostraca</taxon>
        <taxon>Eucarida</taxon>
        <taxon>Decapoda</taxon>
        <taxon>Pleocyemata</taxon>
        <taxon>Anomura</taxon>
        <taxon>Paguroidea</taxon>
        <taxon>Paguridae</taxon>
        <taxon>Pagurus</taxon>
    </lineage>
</organism>
<dbReference type="Gene3D" id="4.10.75.10">
    <property type="entry name" value="Elafin-like"/>
    <property type="match status" value="1"/>
</dbReference>
<dbReference type="EMBL" id="HABX01000016">
    <property type="protein sequence ID" value="CDK12460.1"/>
    <property type="molecule type" value="Transcribed_RNA"/>
</dbReference>
<proteinExistence type="predicted"/>